<evidence type="ECO:0000313" key="10">
    <source>
        <dbReference type="Proteomes" id="UP001597541"/>
    </source>
</evidence>
<organism evidence="9 10">
    <name type="scientific">Paenibacillus gansuensis</name>
    <dbReference type="NCBI Taxonomy" id="306542"/>
    <lineage>
        <taxon>Bacteria</taxon>
        <taxon>Bacillati</taxon>
        <taxon>Bacillota</taxon>
        <taxon>Bacilli</taxon>
        <taxon>Bacillales</taxon>
        <taxon>Paenibacillaceae</taxon>
        <taxon>Paenibacillus</taxon>
    </lineage>
</organism>
<dbReference type="CDD" id="cd06225">
    <property type="entry name" value="HAMP"/>
    <property type="match status" value="1"/>
</dbReference>
<dbReference type="PROSITE" id="PS50885">
    <property type="entry name" value="HAMP"/>
    <property type="match status" value="1"/>
</dbReference>
<dbReference type="InterPro" id="IPR050640">
    <property type="entry name" value="Bact_2-comp_sensor_kinase"/>
</dbReference>
<dbReference type="Pfam" id="PF02518">
    <property type="entry name" value="HATPase_c"/>
    <property type="match status" value="1"/>
</dbReference>
<evidence type="ECO:0000256" key="3">
    <source>
        <dbReference type="ARBA" id="ARBA00022553"/>
    </source>
</evidence>
<gene>
    <name evidence="9" type="ORF">ACFSUF_16090</name>
</gene>
<dbReference type="EMBL" id="JBHUME010000009">
    <property type="protein sequence ID" value="MFD2613936.1"/>
    <property type="molecule type" value="Genomic_DNA"/>
</dbReference>
<evidence type="ECO:0000256" key="6">
    <source>
        <dbReference type="ARBA" id="ARBA00023136"/>
    </source>
</evidence>
<accession>A0ABW5PGS9</accession>
<keyword evidence="7" id="KW-0812">Transmembrane</keyword>
<sequence>MAGLRTFFNSLHVHFLLVLFLVITPPVYLFYQNNLYAMNQIRHQVSESTSNLLTAYARNMDRTLLETQKYLVKLRDVTDVTLLNAYPQDSDEYRLARKGVSDKLSADIGFYNQIDALFVYSASNDDMLIGSNTNYYTTMNEIKERLPNLLNQKQNTSDWSIARTGRGYVLTKIIELNAGLYAGAWIEMDTLTRSWNVQDGERTDRAMVVGGQGEVLTQYVHAGWSNRAYGLWNGSRPSYAAVESDNGMKYLAIGSTSSNAPLSYVVLIEENRLLDNLTYYQRTVYWTPAAVLVILLLYFMFYRNIIYRPIKRMIFGMKRLSHGQFDIRLQEKASNEFRFLMQSFNHMAAEIEHLKISVYDEQLRAKNAEFKHLQAQINPHFYMNSMNVVYSLAEIREYSLIQQMAVHLVDYFRFATRTNRSLITLEEELLHIRSYMEIQKLRFPGKLAFECHVYDRLGEMAVPPLMVQPFVENAVKHGMMNGSSVFTVSVEARLESGSPYDQPFVIITVTDNGRGFTQESLHVLSENKLEESWGDSHLGIWNVLNRLQIKYGDSARVRFANGEDSGAVVTIFLPYREQAFHADAEGA</sequence>
<dbReference type="InterPro" id="IPR003594">
    <property type="entry name" value="HATPase_dom"/>
</dbReference>
<feature type="transmembrane region" description="Helical" evidence="7">
    <location>
        <begin position="284"/>
        <end position="302"/>
    </location>
</feature>
<comment type="subcellular location">
    <subcellularLocation>
        <location evidence="1">Cell membrane</location>
        <topology evidence="1">Multi-pass membrane protein</topology>
    </subcellularLocation>
</comment>
<evidence type="ECO:0000256" key="2">
    <source>
        <dbReference type="ARBA" id="ARBA00022475"/>
    </source>
</evidence>
<evidence type="ECO:0000313" key="9">
    <source>
        <dbReference type="EMBL" id="MFD2613936.1"/>
    </source>
</evidence>
<keyword evidence="7" id="KW-1133">Transmembrane helix</keyword>
<protein>
    <submittedName>
        <fullName evidence="9">Histidine kinase</fullName>
    </submittedName>
</protein>
<name>A0ABW5PGS9_9BACL</name>
<dbReference type="PANTHER" id="PTHR34220:SF7">
    <property type="entry name" value="SENSOR HISTIDINE KINASE YPDA"/>
    <property type="match status" value="1"/>
</dbReference>
<dbReference type="RefSeq" id="WP_377604243.1">
    <property type="nucleotide sequence ID" value="NZ_JBHUME010000009.1"/>
</dbReference>
<dbReference type="Gene3D" id="6.10.340.10">
    <property type="match status" value="1"/>
</dbReference>
<dbReference type="SUPFAM" id="SSF158472">
    <property type="entry name" value="HAMP domain-like"/>
    <property type="match status" value="1"/>
</dbReference>
<dbReference type="Pfam" id="PF00672">
    <property type="entry name" value="HAMP"/>
    <property type="match status" value="1"/>
</dbReference>
<feature type="domain" description="HAMP" evidence="8">
    <location>
        <begin position="304"/>
        <end position="356"/>
    </location>
</feature>
<reference evidence="10" key="1">
    <citation type="journal article" date="2019" name="Int. J. Syst. Evol. Microbiol.">
        <title>The Global Catalogue of Microorganisms (GCM) 10K type strain sequencing project: providing services to taxonomists for standard genome sequencing and annotation.</title>
        <authorList>
            <consortium name="The Broad Institute Genomics Platform"/>
            <consortium name="The Broad Institute Genome Sequencing Center for Infectious Disease"/>
            <person name="Wu L."/>
            <person name="Ma J."/>
        </authorList>
    </citation>
    <scope>NUCLEOTIDE SEQUENCE [LARGE SCALE GENOMIC DNA]</scope>
    <source>
        <strain evidence="10">KCTC 3950</strain>
    </source>
</reference>
<evidence type="ECO:0000256" key="7">
    <source>
        <dbReference type="SAM" id="Phobius"/>
    </source>
</evidence>
<dbReference type="GO" id="GO:0016301">
    <property type="term" value="F:kinase activity"/>
    <property type="evidence" value="ECO:0007669"/>
    <property type="project" value="UniProtKB-KW"/>
</dbReference>
<keyword evidence="2" id="KW-1003">Cell membrane</keyword>
<evidence type="ECO:0000256" key="5">
    <source>
        <dbReference type="ARBA" id="ARBA00022777"/>
    </source>
</evidence>
<dbReference type="Pfam" id="PF06580">
    <property type="entry name" value="His_kinase"/>
    <property type="match status" value="1"/>
</dbReference>
<evidence type="ECO:0000256" key="4">
    <source>
        <dbReference type="ARBA" id="ARBA00022679"/>
    </source>
</evidence>
<dbReference type="InterPro" id="IPR003660">
    <property type="entry name" value="HAMP_dom"/>
</dbReference>
<dbReference type="Proteomes" id="UP001597541">
    <property type="component" value="Unassembled WGS sequence"/>
</dbReference>
<keyword evidence="4" id="KW-0808">Transferase</keyword>
<dbReference type="SUPFAM" id="SSF55874">
    <property type="entry name" value="ATPase domain of HSP90 chaperone/DNA topoisomerase II/histidine kinase"/>
    <property type="match status" value="1"/>
</dbReference>
<dbReference type="InterPro" id="IPR010559">
    <property type="entry name" value="Sig_transdc_His_kin_internal"/>
</dbReference>
<dbReference type="SMART" id="SM00304">
    <property type="entry name" value="HAMP"/>
    <property type="match status" value="1"/>
</dbReference>
<dbReference type="Gene3D" id="3.30.565.10">
    <property type="entry name" value="Histidine kinase-like ATPase, C-terminal domain"/>
    <property type="match status" value="1"/>
</dbReference>
<keyword evidence="10" id="KW-1185">Reference proteome</keyword>
<evidence type="ECO:0000256" key="1">
    <source>
        <dbReference type="ARBA" id="ARBA00004651"/>
    </source>
</evidence>
<feature type="transmembrane region" description="Helical" evidence="7">
    <location>
        <begin position="12"/>
        <end position="31"/>
    </location>
</feature>
<keyword evidence="6 7" id="KW-0472">Membrane</keyword>
<comment type="caution">
    <text evidence="9">The sequence shown here is derived from an EMBL/GenBank/DDBJ whole genome shotgun (WGS) entry which is preliminary data.</text>
</comment>
<proteinExistence type="predicted"/>
<dbReference type="PANTHER" id="PTHR34220">
    <property type="entry name" value="SENSOR HISTIDINE KINASE YPDA"/>
    <property type="match status" value="1"/>
</dbReference>
<keyword evidence="5 9" id="KW-0418">Kinase</keyword>
<keyword evidence="3" id="KW-0597">Phosphoprotein</keyword>
<dbReference type="InterPro" id="IPR036890">
    <property type="entry name" value="HATPase_C_sf"/>
</dbReference>
<evidence type="ECO:0000259" key="8">
    <source>
        <dbReference type="PROSITE" id="PS50885"/>
    </source>
</evidence>